<evidence type="ECO:0000313" key="2">
    <source>
        <dbReference type="EMBL" id="MBM1715371.1"/>
    </source>
</evidence>
<dbReference type="GeneID" id="93911626"/>
<comment type="caution">
    <text evidence="2">The sequence shown here is derived from an EMBL/GenBank/DDBJ whole genome shotgun (WGS) entry which is preliminary data.</text>
</comment>
<protein>
    <recommendedName>
        <fullName evidence="1">DUF6473 domain-containing protein</fullName>
    </recommendedName>
</protein>
<keyword evidence="3" id="KW-1185">Reference proteome</keyword>
<dbReference type="EMBL" id="JAFBRM010000005">
    <property type="protein sequence ID" value="MBM1715371.1"/>
    <property type="molecule type" value="Genomic_DNA"/>
</dbReference>
<dbReference type="Pfam" id="PF20078">
    <property type="entry name" value="DUF6473"/>
    <property type="match status" value="1"/>
</dbReference>
<dbReference type="InterPro" id="IPR045524">
    <property type="entry name" value="DUF6473"/>
</dbReference>
<proteinExistence type="predicted"/>
<name>A0AAE2W0R1_9RHOB</name>
<gene>
    <name evidence="2" type="ORF">JQV55_17515</name>
</gene>
<dbReference type="AlphaFoldDB" id="A0AAE2W0R1"/>
<dbReference type="RefSeq" id="WP_025043528.1">
    <property type="nucleotide sequence ID" value="NZ_CANKZB010000003.1"/>
</dbReference>
<evidence type="ECO:0000313" key="3">
    <source>
        <dbReference type="Proteomes" id="UP000732193"/>
    </source>
</evidence>
<accession>A0AAE2W0R1</accession>
<sequence>MTYDVLGAAPLDYLPCRYGASKLLFRGPRRDLSKPYLAFVGATETYGKFIDRPFPALVESAIGQNCANFGQINAGIDAFSTDPFVMNAATDAQIAVVQVMGAQNMTNRFYAVHPRRNDRFISTSPLLQTIYREVDFADFHFNKHMLKRLMEVSPERFRTVRDELQQAWMARMRLMLKRINGKSILLWFSDHAPEENGDDPEGIGRDPLFVTRAMMDEITPLATQVVEVVASKAAIAQGTQNMVFDEMDRQVASELLGPMAHQEAADALVEVIQTMR</sequence>
<feature type="domain" description="DUF6473" evidence="1">
    <location>
        <begin position="1"/>
        <end position="275"/>
    </location>
</feature>
<reference evidence="2 3" key="1">
    <citation type="submission" date="2021-01" db="EMBL/GenBank/DDBJ databases">
        <title>Diatom-associated Roseobacters Show Island Model of Population Structure.</title>
        <authorList>
            <person name="Qu L."/>
            <person name="Feng X."/>
            <person name="Chen Y."/>
            <person name="Li L."/>
            <person name="Wang X."/>
            <person name="Hu Z."/>
            <person name="Wang H."/>
            <person name="Luo H."/>
        </authorList>
    </citation>
    <scope>NUCLEOTIDE SEQUENCE [LARGE SCALE GENOMIC DNA]</scope>
    <source>
        <strain evidence="2 3">TR60-84</strain>
    </source>
</reference>
<dbReference type="Proteomes" id="UP000732193">
    <property type="component" value="Unassembled WGS sequence"/>
</dbReference>
<evidence type="ECO:0000259" key="1">
    <source>
        <dbReference type="Pfam" id="PF20078"/>
    </source>
</evidence>
<organism evidence="2 3">
    <name type="scientific">Sulfitobacter geojensis</name>
    <dbReference type="NCBI Taxonomy" id="1342299"/>
    <lineage>
        <taxon>Bacteria</taxon>
        <taxon>Pseudomonadati</taxon>
        <taxon>Pseudomonadota</taxon>
        <taxon>Alphaproteobacteria</taxon>
        <taxon>Rhodobacterales</taxon>
        <taxon>Roseobacteraceae</taxon>
        <taxon>Sulfitobacter</taxon>
    </lineage>
</organism>